<keyword evidence="3" id="KW-0489">Methyltransferase</keyword>
<sequence length="197" mass="21832">MDQKFWDDRYLETEQIWSNNPNPVLLEHATTLTPGRALDLGCGEGADARWLAGRGWQVTAVDISPVAIDRARALGDEPAIVWQQADVVVTPPPSRAFDLVSLQYFTILKTPGDLGVRGIIDAVAVGGTLLSVFHEIPDDPEHWHDLDPHDFYEPHDIGELLGADWRIDIDRTQVRTTAPPEGAHHTHDTVLLAVRLS</sequence>
<dbReference type="InterPro" id="IPR041698">
    <property type="entry name" value="Methyltransf_25"/>
</dbReference>
<dbReference type="GO" id="GO:0032259">
    <property type="term" value="P:methylation"/>
    <property type="evidence" value="ECO:0007669"/>
    <property type="project" value="UniProtKB-KW"/>
</dbReference>
<feature type="domain" description="Methyltransferase" evidence="2">
    <location>
        <begin position="38"/>
        <end position="108"/>
    </location>
</feature>
<dbReference type="InterPro" id="IPR029063">
    <property type="entry name" value="SAM-dependent_MTases_sf"/>
</dbReference>
<proteinExistence type="predicted"/>
<organism evidence="3 4">
    <name type="scientific">Gordonia rubripertincta</name>
    <name type="common">Rhodococcus corallinus</name>
    <dbReference type="NCBI Taxonomy" id="36822"/>
    <lineage>
        <taxon>Bacteria</taxon>
        <taxon>Bacillati</taxon>
        <taxon>Actinomycetota</taxon>
        <taxon>Actinomycetes</taxon>
        <taxon>Mycobacteriales</taxon>
        <taxon>Gordoniaceae</taxon>
        <taxon>Gordonia</taxon>
    </lineage>
</organism>
<accession>A0ABT4MW20</accession>
<dbReference type="SUPFAM" id="SSF53335">
    <property type="entry name" value="S-adenosyl-L-methionine-dependent methyltransferases"/>
    <property type="match status" value="1"/>
</dbReference>
<evidence type="ECO:0000313" key="3">
    <source>
        <dbReference type="EMBL" id="MCZ4551198.1"/>
    </source>
</evidence>
<evidence type="ECO:0000256" key="1">
    <source>
        <dbReference type="ARBA" id="ARBA00022679"/>
    </source>
</evidence>
<dbReference type="EMBL" id="JAPWIE010000004">
    <property type="protein sequence ID" value="MCZ4551198.1"/>
    <property type="molecule type" value="Genomic_DNA"/>
</dbReference>
<dbReference type="CDD" id="cd02440">
    <property type="entry name" value="AdoMet_MTases"/>
    <property type="match status" value="1"/>
</dbReference>
<comment type="caution">
    <text evidence="3">The sequence shown here is derived from an EMBL/GenBank/DDBJ whole genome shotgun (WGS) entry which is preliminary data.</text>
</comment>
<keyword evidence="4" id="KW-1185">Reference proteome</keyword>
<dbReference type="Gene3D" id="3.40.50.150">
    <property type="entry name" value="Vaccinia Virus protein VP39"/>
    <property type="match status" value="1"/>
</dbReference>
<protein>
    <submittedName>
        <fullName evidence="3">Class I SAM-dependent methyltransferase</fullName>
    </submittedName>
</protein>
<keyword evidence="1" id="KW-0808">Transferase</keyword>
<evidence type="ECO:0000313" key="4">
    <source>
        <dbReference type="Proteomes" id="UP001067235"/>
    </source>
</evidence>
<name>A0ABT4MW20_GORRU</name>
<reference evidence="3" key="1">
    <citation type="submission" date="2022-12" db="EMBL/GenBank/DDBJ databases">
        <authorList>
            <person name="Krivoruchko A.V."/>
            <person name="Elkin A."/>
        </authorList>
    </citation>
    <scope>NUCLEOTIDE SEQUENCE</scope>
    <source>
        <strain evidence="3">IEGM 1388</strain>
    </source>
</reference>
<evidence type="ECO:0000259" key="2">
    <source>
        <dbReference type="Pfam" id="PF13649"/>
    </source>
</evidence>
<dbReference type="Pfam" id="PF13649">
    <property type="entry name" value="Methyltransf_25"/>
    <property type="match status" value="1"/>
</dbReference>
<dbReference type="GO" id="GO:0008168">
    <property type="term" value="F:methyltransferase activity"/>
    <property type="evidence" value="ECO:0007669"/>
    <property type="project" value="UniProtKB-KW"/>
</dbReference>
<dbReference type="Proteomes" id="UP001067235">
    <property type="component" value="Unassembled WGS sequence"/>
</dbReference>
<dbReference type="PANTHER" id="PTHR43861">
    <property type="entry name" value="TRANS-ACONITATE 2-METHYLTRANSFERASE-RELATED"/>
    <property type="match status" value="1"/>
</dbReference>
<gene>
    <name evidence="3" type="ORF">O4213_14505</name>
</gene>
<dbReference type="RefSeq" id="WP_301571962.1">
    <property type="nucleotide sequence ID" value="NZ_JAPWIE010000004.1"/>
</dbReference>